<dbReference type="Gene3D" id="3.10.100.10">
    <property type="entry name" value="Mannose-Binding Protein A, subunit A"/>
    <property type="match status" value="3"/>
</dbReference>
<protein>
    <recommendedName>
        <fullName evidence="2">C-type lectin domain-containing protein</fullName>
    </recommendedName>
</protein>
<dbReference type="InParanoid" id="A0A3Q3MGR7"/>
<keyword evidence="1" id="KW-1015">Disulfide bond</keyword>
<feature type="domain" description="C-type lectin" evidence="2">
    <location>
        <begin position="23"/>
        <end position="147"/>
    </location>
</feature>
<dbReference type="PANTHER" id="PTHR45784:SF3">
    <property type="entry name" value="C-TYPE LECTIN DOMAIN FAMILY 4 MEMBER K-LIKE-RELATED"/>
    <property type="match status" value="1"/>
</dbReference>
<dbReference type="InterPro" id="IPR001304">
    <property type="entry name" value="C-type_lectin-like"/>
</dbReference>
<dbReference type="Ensembl" id="ENSLBET00000020515.1">
    <property type="protein sequence ID" value="ENSLBEP00000019460.1"/>
    <property type="gene ID" value="ENSLBEG00000014945.1"/>
</dbReference>
<dbReference type="PANTHER" id="PTHR45784">
    <property type="entry name" value="C-TYPE LECTIN DOMAIN FAMILY 20 MEMBER A-RELATED"/>
    <property type="match status" value="1"/>
</dbReference>
<evidence type="ECO:0000313" key="3">
    <source>
        <dbReference type="Ensembl" id="ENSLBEP00000019460.1"/>
    </source>
</evidence>
<accession>A0A3Q3MGR7</accession>
<keyword evidence="4" id="KW-1185">Reference proteome</keyword>
<reference evidence="3" key="2">
    <citation type="submission" date="2025-09" db="UniProtKB">
        <authorList>
            <consortium name="Ensembl"/>
        </authorList>
    </citation>
    <scope>IDENTIFICATION</scope>
</reference>
<proteinExistence type="predicted"/>
<organism evidence="3 4">
    <name type="scientific">Labrus bergylta</name>
    <name type="common">ballan wrasse</name>
    <dbReference type="NCBI Taxonomy" id="56723"/>
    <lineage>
        <taxon>Eukaryota</taxon>
        <taxon>Metazoa</taxon>
        <taxon>Chordata</taxon>
        <taxon>Craniata</taxon>
        <taxon>Vertebrata</taxon>
        <taxon>Euteleostomi</taxon>
        <taxon>Actinopterygii</taxon>
        <taxon>Neopterygii</taxon>
        <taxon>Teleostei</taxon>
        <taxon>Neoteleostei</taxon>
        <taxon>Acanthomorphata</taxon>
        <taxon>Eupercaria</taxon>
        <taxon>Labriformes</taxon>
        <taxon>Labridae</taxon>
        <taxon>Labrus</taxon>
    </lineage>
</organism>
<dbReference type="SMART" id="SM00034">
    <property type="entry name" value="CLECT"/>
    <property type="match status" value="3"/>
</dbReference>
<dbReference type="Proteomes" id="UP000261660">
    <property type="component" value="Unplaced"/>
</dbReference>
<dbReference type="AlphaFoldDB" id="A0A3Q3MGR7"/>
<dbReference type="PROSITE" id="PS00615">
    <property type="entry name" value="C_TYPE_LECTIN_1"/>
    <property type="match status" value="1"/>
</dbReference>
<dbReference type="InterPro" id="IPR016187">
    <property type="entry name" value="CTDL_fold"/>
</dbReference>
<feature type="domain" description="C-type lectin" evidence="2">
    <location>
        <begin position="148"/>
        <end position="246"/>
    </location>
</feature>
<dbReference type="PROSITE" id="PS50041">
    <property type="entry name" value="C_TYPE_LECTIN_2"/>
    <property type="match status" value="3"/>
</dbReference>
<dbReference type="Pfam" id="PF00059">
    <property type="entry name" value="Lectin_C"/>
    <property type="match status" value="3"/>
</dbReference>
<evidence type="ECO:0000256" key="1">
    <source>
        <dbReference type="ARBA" id="ARBA00023157"/>
    </source>
</evidence>
<dbReference type="FunCoup" id="A0A3Q3MGR7">
    <property type="interactions" value="22"/>
</dbReference>
<dbReference type="InterPro" id="IPR018378">
    <property type="entry name" value="C-type_lectin_CS"/>
</dbReference>
<evidence type="ECO:0000313" key="4">
    <source>
        <dbReference type="Proteomes" id="UP000261660"/>
    </source>
</evidence>
<dbReference type="GeneTree" id="ENSGT01100000263473"/>
<feature type="domain" description="C-type lectin" evidence="2">
    <location>
        <begin position="248"/>
        <end position="375"/>
    </location>
</feature>
<dbReference type="InterPro" id="IPR016186">
    <property type="entry name" value="C-type_lectin-like/link_sf"/>
</dbReference>
<dbReference type="SUPFAM" id="SSF56436">
    <property type="entry name" value="C-type lectin-like"/>
    <property type="match status" value="3"/>
</dbReference>
<evidence type="ECO:0000259" key="2">
    <source>
        <dbReference type="PROSITE" id="PS50041"/>
    </source>
</evidence>
<reference evidence="3" key="1">
    <citation type="submission" date="2025-08" db="UniProtKB">
        <authorList>
            <consortium name="Ensembl"/>
        </authorList>
    </citation>
    <scope>IDENTIFICATION</scope>
</reference>
<dbReference type="STRING" id="56723.ENSLBEP00000019460"/>
<sequence>IADTIYFLLRKKNPCLDSFMESFFLRQFHYIDLKLNWLDAQHYCREKYDDLATIQSMEDIIQLKNQVRVSGKAWIGRRDNPNSWFKVKGIDANSWRWSETSEMSQNGYQNWFSTAPDNVYFQYYVEIDGTATWNDMNCDALLSFVCYTGLKTYVHISTPLSWPDARDYCRENYKDLALIESEDENTNVYQAKKSSSTAWIGLYRVPWTWSDNSSSSFTNWKNGEPNGRNEYCVVEIPGHLWADITCRASFKCKLLKIQSNLNWLDAQHYCREKYDDLATIQSMEDIIQLKNQVQVSAWIAAWIGLRDDPNSWFKVMGIDANSWRWSVTGETSQNGYQNWFSTAPDNMYLEYCVEIDGAATWNDVNCDTLLSFVCYTGKKMCFVF</sequence>
<name>A0A3Q3MGR7_9LABR</name>